<keyword evidence="3" id="KW-1185">Reference proteome</keyword>
<dbReference type="SUPFAM" id="SSF117281">
    <property type="entry name" value="Kelch motif"/>
    <property type="match status" value="1"/>
</dbReference>
<evidence type="ECO:0000313" key="3">
    <source>
        <dbReference type="Proteomes" id="UP000831796"/>
    </source>
</evidence>
<dbReference type="PANTHER" id="PTHR45632:SF5">
    <property type="entry name" value="KELCH-LIKE PROTEIN 22"/>
    <property type="match status" value="1"/>
</dbReference>
<evidence type="ECO:0000256" key="1">
    <source>
        <dbReference type="SAM" id="SignalP"/>
    </source>
</evidence>
<dbReference type="SMART" id="SM00612">
    <property type="entry name" value="Kelch"/>
    <property type="match status" value="3"/>
</dbReference>
<organism evidence="2 3">
    <name type="scientific">Hymenobacter cellulosilyticus</name>
    <dbReference type="NCBI Taxonomy" id="2932248"/>
    <lineage>
        <taxon>Bacteria</taxon>
        <taxon>Pseudomonadati</taxon>
        <taxon>Bacteroidota</taxon>
        <taxon>Cytophagia</taxon>
        <taxon>Cytophagales</taxon>
        <taxon>Hymenobacteraceae</taxon>
        <taxon>Hymenobacter</taxon>
    </lineage>
</organism>
<dbReference type="Pfam" id="PF01344">
    <property type="entry name" value="Kelch_1"/>
    <property type="match status" value="2"/>
</dbReference>
<dbReference type="RefSeq" id="WP_244676140.1">
    <property type="nucleotide sequence ID" value="NZ_CP095046.1"/>
</dbReference>
<evidence type="ECO:0000313" key="2">
    <source>
        <dbReference type="EMBL" id="UOQ72782.1"/>
    </source>
</evidence>
<proteinExistence type="predicted"/>
<dbReference type="Gene3D" id="2.120.10.80">
    <property type="entry name" value="Kelch-type beta propeller"/>
    <property type="match status" value="1"/>
</dbReference>
<sequence>MRLLLPAVAVATLAGSLSASAQAPQRVTLPANTIGSGSGAAARSSALSAWTSLAKMPQEQYNGGSAYLDGKVYVFGGSLQTRTGREYTDKLQVYDIATNTWSTKASMLRPLASNGGVAKDGLIYNIGGVYLGYNSPIPSSSMTYNPATDTWAASTLPNYPRATSGNQSIILGEWLGPDGKIYVYEDRAGISVFDPATNAWLNDVIIPPNSGGPLNGYYSDRSMAAIAFDANGLLHAFGGGKEDMAYYYRDAVTTHSVYNPATRVWTSAAPLPKAKLYASVVLGPDGNMYVLGGGASSTNFVPDVQIYNPTTNTWTVGPSLPAGNGYTFVQGNDIYVVTSTATYKATITISGITWTGAVSSSWTDAGNWSGGTVPTATDDVTIPAGLSRYPSISTSTPTAKQVTLASGAQLSIAEGGTLSLMGNFVNNGAFSATGSGTLAFSGSTVQVLGGTAPTTLQNLTVGPAGASLAGPVTVQRLLTLTGNLATNAQPFVLASSSAGTAMVVNSGGVVTGATTVQRYIDAASNAGFGYRHYSPAVLGATLANLNIGTTPQATTAPGPLQINASYNFAAEPSLVTPFPTVLAYDQSRVGAVAGSDGFNQGWVSPSAASQSLVAGRGLTINEPAGNFFEVTGSTLTSASVGVSGLTRSSQAEAGWHLLGNPYPSPIDWNRVSRTNIDAAAYVYRSLSRYEGGYTAYVNGVGTNIIPQGQAFFVRVSSVGAFGSVAFSDASRETTYSAPGYARPAGTETRPLVQLTLQRQGATGTASQDEFYVYEQAGATAGFDAAYDAVKVQLNGGQQPSLYQVVGSEGLAIQGLPTGSAPRSLSLGVHAAVAGTYSFSAAQILNLSATEPVWLEDKLSGTWHNLREGAYSVALSQGLSTTRFVLHLHQAAILANAKARTWQGELQLYPNPASAAAPLTLVANGVSGSWVELVLLNNIGQAVWQQQLPVGGQELRTTVPVAGLTPGVYTVQVRSQAGVLTHKLVIQ</sequence>
<dbReference type="PANTHER" id="PTHR45632">
    <property type="entry name" value="LD33804P"/>
    <property type="match status" value="1"/>
</dbReference>
<dbReference type="KEGG" id="hcu:MUN79_01965"/>
<dbReference type="EMBL" id="CP095046">
    <property type="protein sequence ID" value="UOQ72782.1"/>
    <property type="molecule type" value="Genomic_DNA"/>
</dbReference>
<protein>
    <submittedName>
        <fullName evidence="2">T9SS type A sorting domain-containing protein</fullName>
    </submittedName>
</protein>
<accession>A0A8T9Q762</accession>
<feature type="signal peptide" evidence="1">
    <location>
        <begin position="1"/>
        <end position="21"/>
    </location>
</feature>
<keyword evidence="1" id="KW-0732">Signal</keyword>
<dbReference type="InterPro" id="IPR015915">
    <property type="entry name" value="Kelch-typ_b-propeller"/>
</dbReference>
<dbReference type="InterPro" id="IPR006652">
    <property type="entry name" value="Kelch_1"/>
</dbReference>
<dbReference type="AlphaFoldDB" id="A0A8T9Q762"/>
<gene>
    <name evidence="2" type="ORF">MUN79_01965</name>
</gene>
<dbReference type="Proteomes" id="UP000831796">
    <property type="component" value="Chromosome"/>
</dbReference>
<name>A0A8T9Q762_9BACT</name>
<feature type="chain" id="PRO_5035862515" evidence="1">
    <location>
        <begin position="22"/>
        <end position="986"/>
    </location>
</feature>
<dbReference type="NCBIfam" id="TIGR04183">
    <property type="entry name" value="Por_Secre_tail"/>
    <property type="match status" value="1"/>
</dbReference>
<reference evidence="2" key="1">
    <citation type="submission" date="2022-04" db="EMBL/GenBank/DDBJ databases">
        <title>Hymenobacter sp. isolated from the air.</title>
        <authorList>
            <person name="Won M."/>
            <person name="Lee C.-M."/>
            <person name="Woen H.-Y."/>
            <person name="Kwon S.-W."/>
        </authorList>
    </citation>
    <scope>NUCLEOTIDE SEQUENCE</scope>
    <source>
        <strain evidence="2">5116S-3</strain>
    </source>
</reference>
<dbReference type="InterPro" id="IPR026444">
    <property type="entry name" value="Secre_tail"/>
</dbReference>